<evidence type="ECO:0000259" key="8">
    <source>
        <dbReference type="Pfam" id="PF01699"/>
    </source>
</evidence>
<feature type="transmembrane region" description="Helical" evidence="7">
    <location>
        <begin position="199"/>
        <end position="221"/>
    </location>
</feature>
<comment type="subcellular location">
    <subcellularLocation>
        <location evidence="1">Endomembrane system</location>
        <topology evidence="1">Multi-pass membrane protein</topology>
    </subcellularLocation>
</comment>
<dbReference type="GO" id="GO:0015369">
    <property type="term" value="F:calcium:proton antiporter activity"/>
    <property type="evidence" value="ECO:0007669"/>
    <property type="project" value="TreeGrafter"/>
</dbReference>
<evidence type="ECO:0000313" key="9">
    <source>
        <dbReference type="EMBL" id="CAB4697296.1"/>
    </source>
</evidence>
<dbReference type="EMBL" id="CAEZXP010000002">
    <property type="protein sequence ID" value="CAB4697296.1"/>
    <property type="molecule type" value="Genomic_DNA"/>
</dbReference>
<keyword evidence="4 7" id="KW-1133">Transmembrane helix</keyword>
<feature type="transmembrane region" description="Helical" evidence="7">
    <location>
        <begin position="59"/>
        <end position="80"/>
    </location>
</feature>
<reference evidence="9" key="1">
    <citation type="submission" date="2020-05" db="EMBL/GenBank/DDBJ databases">
        <authorList>
            <person name="Chiriac C."/>
            <person name="Salcher M."/>
            <person name="Ghai R."/>
            <person name="Kavagutti S V."/>
        </authorList>
    </citation>
    <scope>NUCLEOTIDE SEQUENCE</scope>
</reference>
<dbReference type="GO" id="GO:0012505">
    <property type="term" value="C:endomembrane system"/>
    <property type="evidence" value="ECO:0007669"/>
    <property type="project" value="UniProtKB-SubCell"/>
</dbReference>
<dbReference type="GO" id="GO:0016020">
    <property type="term" value="C:membrane"/>
    <property type="evidence" value="ECO:0007669"/>
    <property type="project" value="InterPro"/>
</dbReference>
<evidence type="ECO:0000256" key="5">
    <source>
        <dbReference type="ARBA" id="ARBA00023065"/>
    </source>
</evidence>
<dbReference type="PANTHER" id="PTHR31503:SF22">
    <property type="entry name" value="VACUOLAR CALCIUM ION TRANSPORTER"/>
    <property type="match status" value="1"/>
</dbReference>
<keyword evidence="2" id="KW-0813">Transport</keyword>
<name>A0A6J6PF10_9ZZZZ</name>
<evidence type="ECO:0000256" key="1">
    <source>
        <dbReference type="ARBA" id="ARBA00004127"/>
    </source>
</evidence>
<evidence type="ECO:0000256" key="7">
    <source>
        <dbReference type="SAM" id="Phobius"/>
    </source>
</evidence>
<feature type="domain" description="Sodium/calcium exchanger membrane region" evidence="8">
    <location>
        <begin position="26"/>
        <end position="177"/>
    </location>
</feature>
<gene>
    <name evidence="9" type="ORF">UFOPK2399_01113</name>
</gene>
<proteinExistence type="predicted"/>
<evidence type="ECO:0000256" key="3">
    <source>
        <dbReference type="ARBA" id="ARBA00022692"/>
    </source>
</evidence>
<feature type="transmembrane region" description="Helical" evidence="7">
    <location>
        <begin position="233"/>
        <end position="254"/>
    </location>
</feature>
<dbReference type="InterPro" id="IPR004837">
    <property type="entry name" value="NaCa_Exmemb"/>
</dbReference>
<protein>
    <submittedName>
        <fullName evidence="9">Unannotated protein</fullName>
    </submittedName>
</protein>
<keyword evidence="3 7" id="KW-0812">Transmembrane</keyword>
<dbReference type="GO" id="GO:0006874">
    <property type="term" value="P:intracellular calcium ion homeostasis"/>
    <property type="evidence" value="ECO:0007669"/>
    <property type="project" value="TreeGrafter"/>
</dbReference>
<dbReference type="InterPro" id="IPR004713">
    <property type="entry name" value="CaH_exchang"/>
</dbReference>
<feature type="domain" description="Sodium/calcium exchanger membrane region" evidence="8">
    <location>
        <begin position="203"/>
        <end position="343"/>
    </location>
</feature>
<feature type="transmembrane region" description="Helical" evidence="7">
    <location>
        <begin position="131"/>
        <end position="148"/>
    </location>
</feature>
<evidence type="ECO:0000256" key="4">
    <source>
        <dbReference type="ARBA" id="ARBA00022989"/>
    </source>
</evidence>
<keyword evidence="6 7" id="KW-0472">Membrane</keyword>
<feature type="transmembrane region" description="Helical" evidence="7">
    <location>
        <begin position="26"/>
        <end position="47"/>
    </location>
</feature>
<keyword evidence="5" id="KW-0406">Ion transport</keyword>
<dbReference type="PANTHER" id="PTHR31503">
    <property type="entry name" value="VACUOLAR CALCIUM ION TRANSPORTER"/>
    <property type="match status" value="1"/>
</dbReference>
<accession>A0A6J6PF10</accession>
<dbReference type="Gene3D" id="1.20.1420.30">
    <property type="entry name" value="NCX, central ion-binding region"/>
    <property type="match status" value="1"/>
</dbReference>
<feature type="transmembrane region" description="Helical" evidence="7">
    <location>
        <begin position="92"/>
        <end position="110"/>
    </location>
</feature>
<feature type="transmembrane region" description="Helical" evidence="7">
    <location>
        <begin position="275"/>
        <end position="293"/>
    </location>
</feature>
<feature type="transmembrane region" description="Helical" evidence="7">
    <location>
        <begin position="299"/>
        <end position="319"/>
    </location>
</feature>
<organism evidence="9">
    <name type="scientific">freshwater metagenome</name>
    <dbReference type="NCBI Taxonomy" id="449393"/>
    <lineage>
        <taxon>unclassified sequences</taxon>
        <taxon>metagenomes</taxon>
        <taxon>ecological metagenomes</taxon>
    </lineage>
</organism>
<evidence type="ECO:0000256" key="2">
    <source>
        <dbReference type="ARBA" id="ARBA00022448"/>
    </source>
</evidence>
<sequence length="347" mass="35555">MQMLLLAIVAALTAGAGITHYAGTTALVAFAFATGALAGLAWVVGYATEQVGEHFGPAVTGVLQSTLGNLPEFFVVIFALRAGEVVVAETSIIGSLFANALLVLGLVIIAGARQSGNNLMRFSTRLPNDTITLLMLASFVIVLLGISVTSSDHASHHVKAISIVGAIALLVTYVAWVIPYVRSDSAHGAEHSAAPKGSLVLPIILLAIAGAGAAFVSDWFIAALTPTIDKLHISQAFAGIVIVAIAGNAVENVAGIMLAAKGQADLAISVVKNSVAQVAAFLYPALILVSLLFSTPLTFSLAPIYIGALLLSALAVWQISGDGEASAFEGVALIAIYIVLGVVTIYE</sequence>
<dbReference type="Pfam" id="PF01699">
    <property type="entry name" value="Na_Ca_ex"/>
    <property type="match status" value="2"/>
</dbReference>
<dbReference type="InterPro" id="IPR044880">
    <property type="entry name" value="NCX_ion-bd_dom_sf"/>
</dbReference>
<feature type="transmembrane region" description="Helical" evidence="7">
    <location>
        <begin position="160"/>
        <end position="178"/>
    </location>
</feature>
<feature type="transmembrane region" description="Helical" evidence="7">
    <location>
        <begin position="326"/>
        <end position="346"/>
    </location>
</feature>
<dbReference type="AlphaFoldDB" id="A0A6J6PF10"/>
<evidence type="ECO:0000256" key="6">
    <source>
        <dbReference type="ARBA" id="ARBA00023136"/>
    </source>
</evidence>